<sequence length="100" mass="11209">MVLVAGGAIHLPSSLLTALSLVFKISRLFSLSELFLRNSSFMEISLDSKPLLGELVESLHSDDERFVWVPAYKDMLELKAKSILTFSCNKRECRYASIIA</sequence>
<reference evidence="1 2" key="1">
    <citation type="journal article" date="2019" name="Commun. Biol.">
        <title>The bagworm genome reveals a unique fibroin gene that provides high tensile strength.</title>
        <authorList>
            <person name="Kono N."/>
            <person name="Nakamura H."/>
            <person name="Ohtoshi R."/>
            <person name="Tomita M."/>
            <person name="Numata K."/>
            <person name="Arakawa K."/>
        </authorList>
    </citation>
    <scope>NUCLEOTIDE SEQUENCE [LARGE SCALE GENOMIC DNA]</scope>
</reference>
<name>A0A4C2A3S6_EUMVA</name>
<protein>
    <submittedName>
        <fullName evidence="1">Uncharacterized protein</fullName>
    </submittedName>
</protein>
<dbReference type="AlphaFoldDB" id="A0A4C2A3S6"/>
<gene>
    <name evidence="1" type="ORF">EVAR_65668_1</name>
</gene>
<organism evidence="1 2">
    <name type="scientific">Eumeta variegata</name>
    <name type="common">Bagworm moth</name>
    <name type="synonym">Eumeta japonica</name>
    <dbReference type="NCBI Taxonomy" id="151549"/>
    <lineage>
        <taxon>Eukaryota</taxon>
        <taxon>Metazoa</taxon>
        <taxon>Ecdysozoa</taxon>
        <taxon>Arthropoda</taxon>
        <taxon>Hexapoda</taxon>
        <taxon>Insecta</taxon>
        <taxon>Pterygota</taxon>
        <taxon>Neoptera</taxon>
        <taxon>Endopterygota</taxon>
        <taxon>Lepidoptera</taxon>
        <taxon>Glossata</taxon>
        <taxon>Ditrysia</taxon>
        <taxon>Tineoidea</taxon>
        <taxon>Psychidae</taxon>
        <taxon>Oiketicinae</taxon>
        <taxon>Eumeta</taxon>
    </lineage>
</organism>
<evidence type="ECO:0000313" key="1">
    <source>
        <dbReference type="EMBL" id="GBP94412.1"/>
    </source>
</evidence>
<accession>A0A4C2A3S6</accession>
<dbReference type="Proteomes" id="UP000299102">
    <property type="component" value="Unassembled WGS sequence"/>
</dbReference>
<comment type="caution">
    <text evidence="1">The sequence shown here is derived from an EMBL/GenBank/DDBJ whole genome shotgun (WGS) entry which is preliminary data.</text>
</comment>
<evidence type="ECO:0000313" key="2">
    <source>
        <dbReference type="Proteomes" id="UP000299102"/>
    </source>
</evidence>
<keyword evidence="2" id="KW-1185">Reference proteome</keyword>
<dbReference type="EMBL" id="BGZK01002501">
    <property type="protein sequence ID" value="GBP94412.1"/>
    <property type="molecule type" value="Genomic_DNA"/>
</dbReference>
<proteinExistence type="predicted"/>